<dbReference type="InterPro" id="IPR051310">
    <property type="entry name" value="MCP_chemotaxis"/>
</dbReference>
<dbReference type="SMART" id="SM00283">
    <property type="entry name" value="MA"/>
    <property type="match status" value="1"/>
</dbReference>
<dbReference type="GO" id="GO:0005886">
    <property type="term" value="C:plasma membrane"/>
    <property type="evidence" value="ECO:0007669"/>
    <property type="project" value="UniProtKB-SubCell"/>
</dbReference>
<evidence type="ECO:0000259" key="11">
    <source>
        <dbReference type="PROSITE" id="PS50111"/>
    </source>
</evidence>
<dbReference type="PANTHER" id="PTHR43531:SF11">
    <property type="entry name" value="METHYL-ACCEPTING CHEMOTAXIS PROTEIN 3"/>
    <property type="match status" value="1"/>
</dbReference>
<gene>
    <name evidence="13" type="ORF">SAMN05660420_00557</name>
</gene>
<keyword evidence="2" id="KW-1003">Cell membrane</keyword>
<evidence type="ECO:0000256" key="3">
    <source>
        <dbReference type="ARBA" id="ARBA00022500"/>
    </source>
</evidence>
<dbReference type="PROSITE" id="PS50111">
    <property type="entry name" value="CHEMOTAXIS_TRANSDUC_2"/>
    <property type="match status" value="1"/>
</dbReference>
<dbReference type="GO" id="GO:0004888">
    <property type="term" value="F:transmembrane signaling receptor activity"/>
    <property type="evidence" value="ECO:0007669"/>
    <property type="project" value="InterPro"/>
</dbReference>
<dbReference type="InterPro" id="IPR004090">
    <property type="entry name" value="Chemotax_Me-accpt_rcpt"/>
</dbReference>
<evidence type="ECO:0000256" key="6">
    <source>
        <dbReference type="ARBA" id="ARBA00023136"/>
    </source>
</evidence>
<dbReference type="SUPFAM" id="SSF58104">
    <property type="entry name" value="Methyl-accepting chemotaxis protein (MCP) signaling domain"/>
    <property type="match status" value="1"/>
</dbReference>
<name>A0A1H3W9V9_9BACT</name>
<comment type="subcellular location">
    <subcellularLocation>
        <location evidence="1">Cell membrane</location>
        <topology evidence="1">Multi-pass membrane protein</topology>
    </subcellularLocation>
</comment>
<evidence type="ECO:0000256" key="5">
    <source>
        <dbReference type="ARBA" id="ARBA00022989"/>
    </source>
</evidence>
<dbReference type="Pfam" id="PF00672">
    <property type="entry name" value="HAMP"/>
    <property type="match status" value="1"/>
</dbReference>
<keyword evidence="5 10" id="KW-1133">Transmembrane helix</keyword>
<dbReference type="Pfam" id="PF08269">
    <property type="entry name" value="dCache_2"/>
    <property type="match status" value="1"/>
</dbReference>
<keyword evidence="6 10" id="KW-0472">Membrane</keyword>
<evidence type="ECO:0000256" key="2">
    <source>
        <dbReference type="ARBA" id="ARBA00022475"/>
    </source>
</evidence>
<comment type="similarity">
    <text evidence="7">Belongs to the methyl-accepting chemotaxis (MCP) protein family.</text>
</comment>
<feature type="transmembrane region" description="Helical" evidence="10">
    <location>
        <begin position="188"/>
        <end position="212"/>
    </location>
</feature>
<dbReference type="InterPro" id="IPR003660">
    <property type="entry name" value="HAMP_dom"/>
</dbReference>
<dbReference type="EMBL" id="FNQN01000001">
    <property type="protein sequence ID" value="SDZ83876.1"/>
    <property type="molecule type" value="Genomic_DNA"/>
</dbReference>
<dbReference type="FunFam" id="1.10.287.950:FF:000001">
    <property type="entry name" value="Methyl-accepting chemotaxis sensory transducer"/>
    <property type="match status" value="1"/>
</dbReference>
<dbReference type="GO" id="GO:0007165">
    <property type="term" value="P:signal transduction"/>
    <property type="evidence" value="ECO:0007669"/>
    <property type="project" value="UniProtKB-KW"/>
</dbReference>
<organism evidence="13 14">
    <name type="scientific">Desulfuromusa kysingii</name>
    <dbReference type="NCBI Taxonomy" id="37625"/>
    <lineage>
        <taxon>Bacteria</taxon>
        <taxon>Pseudomonadati</taxon>
        <taxon>Thermodesulfobacteriota</taxon>
        <taxon>Desulfuromonadia</taxon>
        <taxon>Desulfuromonadales</taxon>
        <taxon>Geopsychrobacteraceae</taxon>
        <taxon>Desulfuromusa</taxon>
    </lineage>
</organism>
<dbReference type="CDD" id="cd11386">
    <property type="entry name" value="MCP_signal"/>
    <property type="match status" value="1"/>
</dbReference>
<dbReference type="Gene3D" id="6.10.340.10">
    <property type="match status" value="1"/>
</dbReference>
<evidence type="ECO:0000313" key="14">
    <source>
        <dbReference type="Proteomes" id="UP000199409"/>
    </source>
</evidence>
<protein>
    <submittedName>
        <fullName evidence="13">Methyl-accepting chemotaxis sensory transducer with Cache sensor</fullName>
    </submittedName>
</protein>
<dbReference type="CDD" id="cd06225">
    <property type="entry name" value="HAMP"/>
    <property type="match status" value="1"/>
</dbReference>
<evidence type="ECO:0000256" key="9">
    <source>
        <dbReference type="SAM" id="MobiDB-lite"/>
    </source>
</evidence>
<dbReference type="Pfam" id="PF00015">
    <property type="entry name" value="MCPsignal"/>
    <property type="match status" value="1"/>
</dbReference>
<dbReference type="AlphaFoldDB" id="A0A1H3W9V9"/>
<accession>A0A1H3W9V9</accession>
<evidence type="ECO:0000256" key="10">
    <source>
        <dbReference type="SAM" id="Phobius"/>
    </source>
</evidence>
<dbReference type="PANTHER" id="PTHR43531">
    <property type="entry name" value="PROTEIN ICFG"/>
    <property type="match status" value="1"/>
</dbReference>
<sequence>MGFENLKISTKIYLVIALIILVFTCGISWIYTGYRDQIHKTAELKLKAAVETAVGIIDHNSQMADEGLITTEEAQNNAIETIKKLRIEQGKLYFWINDTHPKMIMHPINPALDGSDLSQSIDPTGKQLFMEMVKITAKDGAGFVNYMWEKPGKDKPQPKMSFVQRTKSWNWIVGCGVYIDDLGSKVNAIFYSILAIVSLVILASVAMAYVLARSLSHPIKQTVDMIDEIEKGHYQIRLNLQRKDEIGHLGAAMDNLNDNFETVLLPTLNRLADGDITFNPVPRDDNDGTRIALKKVSDNLNETMQQIQRAGEQITSASEQIADSSQTLSEGATESAASLEEISSSLNQMASQTKLNADNASQVNLLSSEAKQATEEGKSKMEQMVAAMTDISDAGKSINKIIKVIDEIAFQTNLLALNAAVEAARAGQHGKGFAVVAEEVRNLAARSAKAASETAELIEGSVKKTENGALIANQTAESLESVYGGVLKVSVLAEEIAAASNEQADGIGQINEGLGQIDQAIQQNTATAEESAAAAEELSSQAEELLSMLKRFQLRGQVQQQAIKRTVTAPAPQNRLSAGWGQAAHNSPRQTIALDDDEFGKF</sequence>
<feature type="compositionally biased region" description="Polar residues" evidence="9">
    <location>
        <begin position="314"/>
        <end position="332"/>
    </location>
</feature>
<dbReference type="STRING" id="37625.SAMN05660420_00557"/>
<dbReference type="Gene3D" id="1.10.287.950">
    <property type="entry name" value="Methyl-accepting chemotaxis protein"/>
    <property type="match status" value="1"/>
</dbReference>
<dbReference type="Proteomes" id="UP000199409">
    <property type="component" value="Unassembled WGS sequence"/>
</dbReference>
<dbReference type="OrthoDB" id="5390881at2"/>
<dbReference type="GO" id="GO:0006935">
    <property type="term" value="P:chemotaxis"/>
    <property type="evidence" value="ECO:0007669"/>
    <property type="project" value="UniProtKB-KW"/>
</dbReference>
<keyword evidence="3" id="KW-0145">Chemotaxis</keyword>
<dbReference type="PROSITE" id="PS50885">
    <property type="entry name" value="HAMP"/>
    <property type="match status" value="1"/>
</dbReference>
<feature type="domain" description="Methyl-accepting transducer" evidence="11">
    <location>
        <begin position="310"/>
        <end position="539"/>
    </location>
</feature>
<feature type="domain" description="HAMP" evidence="12">
    <location>
        <begin position="213"/>
        <end position="265"/>
    </location>
</feature>
<dbReference type="InterPro" id="IPR004089">
    <property type="entry name" value="MCPsignal_dom"/>
</dbReference>
<evidence type="ECO:0000259" key="12">
    <source>
        <dbReference type="PROSITE" id="PS50885"/>
    </source>
</evidence>
<dbReference type="Gene3D" id="3.30.450.20">
    <property type="entry name" value="PAS domain"/>
    <property type="match status" value="1"/>
</dbReference>
<feature type="region of interest" description="Disordered" evidence="9">
    <location>
        <begin position="577"/>
        <end position="602"/>
    </location>
</feature>
<proteinExistence type="inferred from homology"/>
<reference evidence="13 14" key="1">
    <citation type="submission" date="2016-10" db="EMBL/GenBank/DDBJ databases">
        <authorList>
            <person name="de Groot N.N."/>
        </authorList>
    </citation>
    <scope>NUCLEOTIDE SEQUENCE [LARGE SCALE GENOMIC DNA]</scope>
    <source>
        <strain evidence="13 14">DSM 7343</strain>
    </source>
</reference>
<dbReference type="InterPro" id="IPR004010">
    <property type="entry name" value="Double_Cache_2"/>
</dbReference>
<dbReference type="SMART" id="SM01049">
    <property type="entry name" value="Cache_2"/>
    <property type="match status" value="1"/>
</dbReference>
<evidence type="ECO:0000256" key="7">
    <source>
        <dbReference type="ARBA" id="ARBA00029447"/>
    </source>
</evidence>
<evidence type="ECO:0000313" key="13">
    <source>
        <dbReference type="EMBL" id="SDZ83876.1"/>
    </source>
</evidence>
<feature type="transmembrane region" description="Helical" evidence="10">
    <location>
        <begin position="12"/>
        <end position="31"/>
    </location>
</feature>
<evidence type="ECO:0000256" key="4">
    <source>
        <dbReference type="ARBA" id="ARBA00022692"/>
    </source>
</evidence>
<dbReference type="InterPro" id="IPR033480">
    <property type="entry name" value="sCache_2"/>
</dbReference>
<evidence type="ECO:0000256" key="1">
    <source>
        <dbReference type="ARBA" id="ARBA00004651"/>
    </source>
</evidence>
<keyword evidence="8" id="KW-0807">Transducer</keyword>
<feature type="region of interest" description="Disordered" evidence="9">
    <location>
        <begin position="314"/>
        <end position="335"/>
    </location>
</feature>
<keyword evidence="14" id="KW-1185">Reference proteome</keyword>
<evidence type="ECO:0000256" key="8">
    <source>
        <dbReference type="PROSITE-ProRule" id="PRU00284"/>
    </source>
</evidence>
<dbReference type="PRINTS" id="PR00260">
    <property type="entry name" value="CHEMTRNSDUCR"/>
</dbReference>
<keyword evidence="4 10" id="KW-0812">Transmembrane</keyword>
<dbReference type="RefSeq" id="WP_092344466.1">
    <property type="nucleotide sequence ID" value="NZ_FNQN01000001.1"/>
</dbReference>